<dbReference type="InterPro" id="IPR003675">
    <property type="entry name" value="Rce1/LyrA-like_dom"/>
</dbReference>
<keyword evidence="2" id="KW-0472">Membrane</keyword>
<keyword evidence="5" id="KW-1185">Reference proteome</keyword>
<evidence type="ECO:0000313" key="5">
    <source>
        <dbReference type="Proteomes" id="UP000238634"/>
    </source>
</evidence>
<feature type="domain" description="CAAX prenyl protease 2/Lysostaphin resistance protein A-like" evidence="3">
    <location>
        <begin position="402"/>
        <end position="488"/>
    </location>
</feature>
<dbReference type="GO" id="GO:0006508">
    <property type="term" value="P:proteolysis"/>
    <property type="evidence" value="ECO:0007669"/>
    <property type="project" value="UniProtKB-KW"/>
</dbReference>
<dbReference type="OrthoDB" id="9782250at2"/>
<dbReference type="STRING" id="1920490.GCA_001895925_02316"/>
<dbReference type="AlphaFoldDB" id="A0A2T1DLP8"/>
<feature type="transmembrane region" description="Helical" evidence="2">
    <location>
        <begin position="272"/>
        <end position="292"/>
    </location>
</feature>
<evidence type="ECO:0000256" key="1">
    <source>
        <dbReference type="SAM" id="Coils"/>
    </source>
</evidence>
<organism evidence="4 5">
    <name type="scientific">Phormidesmis priestleyi ULC007</name>
    <dbReference type="NCBI Taxonomy" id="1920490"/>
    <lineage>
        <taxon>Bacteria</taxon>
        <taxon>Bacillati</taxon>
        <taxon>Cyanobacteriota</taxon>
        <taxon>Cyanophyceae</taxon>
        <taxon>Leptolyngbyales</taxon>
        <taxon>Leptolyngbyaceae</taxon>
        <taxon>Phormidesmis</taxon>
    </lineage>
</organism>
<name>A0A2T1DLP8_9CYAN</name>
<feature type="transmembrane region" description="Helical" evidence="2">
    <location>
        <begin position="396"/>
        <end position="416"/>
    </location>
</feature>
<keyword evidence="4" id="KW-0645">Protease</keyword>
<sequence>MTLKRLVLGALTILAIVFVIGDLVNSWSQPQFSSRLELYETDLLLQASEWKGDSPDARKPLPVDNPVKSALESYQKAQKTAQKDIASAEGKLEKFQLKTPVVGDSVMATNQLLKQKSLLKELELRVGLLQTQQGQVPEALKTWAAIKARSNPTAITAQVLSGLWSQPPLLLPNAEPQINKNLDGWFRYRALTQLYQLQQRSDALDQLQTTEQQTSKQAFIRWATANAIPAIAVFSGVVLLIFLLGQWAVKGEHALLSGTNGVKWSVPWNGEIIWQVLVVGFFFVGQILLPIVSQSTLATLKVNPATLGERAKATYYLVTYALLAAGGLSVLYLSIKSFLPLPDKWFHITLKGKWFWWGLGGYLAAFPLVIVVSLVNQQIWQGGGGSNPILPIALEGKDSLAILIFFVTAAIAAPFFEEIFFRGFLLPSLTRYCSTWQAILLSSFLFAVVHLSLSEVIPLMTLGIVLGFVYTRTQNLLASMLLHSLWNSGTLLSLFILGSGSS</sequence>
<dbReference type="Pfam" id="PF02517">
    <property type="entry name" value="Rce1-like"/>
    <property type="match status" value="1"/>
</dbReference>
<feature type="transmembrane region" description="Helical" evidence="2">
    <location>
        <begin position="6"/>
        <end position="25"/>
    </location>
</feature>
<evidence type="ECO:0000256" key="2">
    <source>
        <dbReference type="SAM" id="Phobius"/>
    </source>
</evidence>
<comment type="caution">
    <text evidence="4">The sequence shown here is derived from an EMBL/GenBank/DDBJ whole genome shotgun (WGS) entry which is preliminary data.</text>
</comment>
<dbReference type="GO" id="GO:0008237">
    <property type="term" value="F:metallopeptidase activity"/>
    <property type="evidence" value="ECO:0007669"/>
    <property type="project" value="UniProtKB-KW"/>
</dbReference>
<protein>
    <submittedName>
        <fullName evidence="4">CPBP family intramembrane metalloprotease domain-containing protein</fullName>
    </submittedName>
</protein>
<keyword evidence="4" id="KW-0482">Metalloprotease</keyword>
<dbReference type="Proteomes" id="UP000238634">
    <property type="component" value="Unassembled WGS sequence"/>
</dbReference>
<dbReference type="PANTHER" id="PTHR43592:SF15">
    <property type="entry name" value="CAAX AMINO TERMINAL PROTEASE FAMILY PROTEIN"/>
    <property type="match status" value="1"/>
</dbReference>
<accession>A0A2T1DLP8</accession>
<dbReference type="EMBL" id="PVWG01000003">
    <property type="protein sequence ID" value="PSB21344.1"/>
    <property type="molecule type" value="Genomic_DNA"/>
</dbReference>
<reference evidence="4 5" key="2">
    <citation type="submission" date="2018-03" db="EMBL/GenBank/DDBJ databases">
        <title>The ancient ancestry and fast evolution of plastids.</title>
        <authorList>
            <person name="Moore K.R."/>
            <person name="Magnabosco C."/>
            <person name="Momper L."/>
            <person name="Gold D.A."/>
            <person name="Bosak T."/>
            <person name="Fournier G.P."/>
        </authorList>
    </citation>
    <scope>NUCLEOTIDE SEQUENCE [LARGE SCALE GENOMIC DNA]</scope>
    <source>
        <strain evidence="4 5">ULC007</strain>
    </source>
</reference>
<dbReference type="GO" id="GO:0080120">
    <property type="term" value="P:CAAX-box protein maturation"/>
    <property type="evidence" value="ECO:0007669"/>
    <property type="project" value="UniProtKB-ARBA"/>
</dbReference>
<keyword evidence="4" id="KW-0378">Hydrolase</keyword>
<feature type="transmembrane region" description="Helical" evidence="2">
    <location>
        <begin position="227"/>
        <end position="249"/>
    </location>
</feature>
<feature type="coiled-coil region" evidence="1">
    <location>
        <begin position="71"/>
        <end position="98"/>
    </location>
</feature>
<keyword evidence="2" id="KW-1133">Transmembrane helix</keyword>
<dbReference type="GO" id="GO:0004175">
    <property type="term" value="F:endopeptidase activity"/>
    <property type="evidence" value="ECO:0007669"/>
    <property type="project" value="UniProtKB-ARBA"/>
</dbReference>
<evidence type="ECO:0000259" key="3">
    <source>
        <dbReference type="Pfam" id="PF02517"/>
    </source>
</evidence>
<keyword evidence="2" id="KW-0812">Transmembrane</keyword>
<feature type="transmembrane region" description="Helical" evidence="2">
    <location>
        <begin position="313"/>
        <end position="335"/>
    </location>
</feature>
<proteinExistence type="predicted"/>
<feature type="transmembrane region" description="Helical" evidence="2">
    <location>
        <begin position="355"/>
        <end position="375"/>
    </location>
</feature>
<feature type="transmembrane region" description="Helical" evidence="2">
    <location>
        <begin position="476"/>
        <end position="497"/>
    </location>
</feature>
<feature type="transmembrane region" description="Helical" evidence="2">
    <location>
        <begin position="436"/>
        <end position="469"/>
    </location>
</feature>
<keyword evidence="1" id="KW-0175">Coiled coil</keyword>
<dbReference type="PANTHER" id="PTHR43592">
    <property type="entry name" value="CAAX AMINO TERMINAL PROTEASE"/>
    <property type="match status" value="1"/>
</dbReference>
<evidence type="ECO:0000313" key="4">
    <source>
        <dbReference type="EMBL" id="PSB21344.1"/>
    </source>
</evidence>
<reference evidence="4 5" key="1">
    <citation type="submission" date="2018-02" db="EMBL/GenBank/DDBJ databases">
        <authorList>
            <person name="Cohen D.B."/>
            <person name="Kent A.D."/>
        </authorList>
    </citation>
    <scope>NUCLEOTIDE SEQUENCE [LARGE SCALE GENOMIC DNA]</scope>
    <source>
        <strain evidence="4 5">ULC007</strain>
    </source>
</reference>
<gene>
    <name evidence="4" type="ORF">C7B65_05040</name>
</gene>